<dbReference type="EMBL" id="BGZK01000499">
    <property type="protein sequence ID" value="GBP47320.1"/>
    <property type="molecule type" value="Genomic_DNA"/>
</dbReference>
<evidence type="ECO:0000313" key="1">
    <source>
        <dbReference type="EMBL" id="GBP47320.1"/>
    </source>
</evidence>
<evidence type="ECO:0000313" key="2">
    <source>
        <dbReference type="Proteomes" id="UP000299102"/>
    </source>
</evidence>
<protein>
    <submittedName>
        <fullName evidence="1">Uncharacterized protein</fullName>
    </submittedName>
</protein>
<gene>
    <name evidence="1" type="ORF">EVAR_38086_1</name>
</gene>
<dbReference type="Proteomes" id="UP000299102">
    <property type="component" value="Unassembled WGS sequence"/>
</dbReference>
<dbReference type="AlphaFoldDB" id="A0A4C1W8U6"/>
<accession>A0A4C1W8U6</accession>
<organism evidence="1 2">
    <name type="scientific">Eumeta variegata</name>
    <name type="common">Bagworm moth</name>
    <name type="synonym">Eumeta japonica</name>
    <dbReference type="NCBI Taxonomy" id="151549"/>
    <lineage>
        <taxon>Eukaryota</taxon>
        <taxon>Metazoa</taxon>
        <taxon>Ecdysozoa</taxon>
        <taxon>Arthropoda</taxon>
        <taxon>Hexapoda</taxon>
        <taxon>Insecta</taxon>
        <taxon>Pterygota</taxon>
        <taxon>Neoptera</taxon>
        <taxon>Endopterygota</taxon>
        <taxon>Lepidoptera</taxon>
        <taxon>Glossata</taxon>
        <taxon>Ditrysia</taxon>
        <taxon>Tineoidea</taxon>
        <taxon>Psychidae</taxon>
        <taxon>Oiketicinae</taxon>
        <taxon>Eumeta</taxon>
    </lineage>
</organism>
<proteinExistence type="predicted"/>
<comment type="caution">
    <text evidence="1">The sequence shown here is derived from an EMBL/GenBank/DDBJ whole genome shotgun (WGS) entry which is preliminary data.</text>
</comment>
<keyword evidence="2" id="KW-1185">Reference proteome</keyword>
<name>A0A4C1W8U6_EUMVA</name>
<sequence length="92" mass="10125">MGFDTKCLSKQHWWCYSFDLITENVTLPVHASSLRVLPVNTGSPVASIKGTPRRINGHIRVCYSLASVCEESPYKKSDVGPVVSVLFDVLTA</sequence>
<reference evidence="1 2" key="1">
    <citation type="journal article" date="2019" name="Commun. Biol.">
        <title>The bagworm genome reveals a unique fibroin gene that provides high tensile strength.</title>
        <authorList>
            <person name="Kono N."/>
            <person name="Nakamura H."/>
            <person name="Ohtoshi R."/>
            <person name="Tomita M."/>
            <person name="Numata K."/>
            <person name="Arakawa K."/>
        </authorList>
    </citation>
    <scope>NUCLEOTIDE SEQUENCE [LARGE SCALE GENOMIC DNA]</scope>
</reference>